<feature type="transmembrane region" description="Helical" evidence="1">
    <location>
        <begin position="47"/>
        <end position="70"/>
    </location>
</feature>
<accession>A0A398D6S1</accession>
<protein>
    <submittedName>
        <fullName evidence="2">Uncharacterized protein</fullName>
    </submittedName>
</protein>
<evidence type="ECO:0000313" key="2">
    <source>
        <dbReference type="EMBL" id="RIE06794.1"/>
    </source>
</evidence>
<dbReference type="AlphaFoldDB" id="A0A398D6S1"/>
<reference evidence="2 3" key="1">
    <citation type="submission" date="2018-09" db="EMBL/GenBank/DDBJ databases">
        <title>Discovery and Ecogenomic Context for Candidatus Cryosericales, a Global Caldiserica Order Active in Thawing Permafrost.</title>
        <authorList>
            <person name="Martinez M.A."/>
            <person name="Woodcroft B.J."/>
            <person name="Ignacio Espinoza J.C."/>
            <person name="Zayed A."/>
            <person name="Singleton C.M."/>
            <person name="Boyd J."/>
            <person name="Li Y.-F."/>
            <person name="Purvine S."/>
            <person name="Maughan H."/>
            <person name="Hodgkins S.B."/>
            <person name="Anderson D."/>
            <person name="Sederholm M."/>
            <person name="Temperton B."/>
            <person name="Saleska S.R."/>
            <person name="Tyson G.W."/>
            <person name="Rich V.I."/>
        </authorList>
    </citation>
    <scope>NUCLEOTIDE SEQUENCE [LARGE SCALE GENOMIC DNA]</scope>
    <source>
        <strain evidence="2 3">SMC7</strain>
    </source>
</reference>
<keyword evidence="1" id="KW-1133">Transmembrane helix</keyword>
<keyword evidence="1" id="KW-0812">Transmembrane</keyword>
<evidence type="ECO:0000313" key="3">
    <source>
        <dbReference type="Proteomes" id="UP000266328"/>
    </source>
</evidence>
<name>A0A398D6S1_9BACT</name>
<gene>
    <name evidence="2" type="ORF">SMC7_00670</name>
</gene>
<sequence>MSAAGPSWPVPRLAASAPIRSKKIRMLSPRAQSDLQHALYLGKTYRIVSVAPLPFGGLAIALSPGCMAFLMTSQQIGIL</sequence>
<proteinExistence type="predicted"/>
<organism evidence="2 3">
    <name type="scientific">Candidatus Cryosericum terrychapinii</name>
    <dbReference type="NCBI Taxonomy" id="2290919"/>
    <lineage>
        <taxon>Bacteria</taxon>
        <taxon>Pseudomonadati</taxon>
        <taxon>Caldisericota/Cryosericota group</taxon>
        <taxon>Candidatus Cryosericota</taxon>
        <taxon>Candidatus Cryosericia</taxon>
        <taxon>Candidatus Cryosericales</taxon>
        <taxon>Candidatus Cryosericaceae</taxon>
        <taxon>Candidatus Cryosericum</taxon>
    </lineage>
</organism>
<comment type="caution">
    <text evidence="2">The sequence shown here is derived from an EMBL/GenBank/DDBJ whole genome shotgun (WGS) entry which is preliminary data.</text>
</comment>
<dbReference type="Proteomes" id="UP000266328">
    <property type="component" value="Unassembled WGS sequence"/>
</dbReference>
<dbReference type="EMBL" id="QXIS01000004">
    <property type="protein sequence ID" value="RIE06794.1"/>
    <property type="molecule type" value="Genomic_DNA"/>
</dbReference>
<keyword evidence="1" id="KW-0472">Membrane</keyword>
<evidence type="ECO:0000256" key="1">
    <source>
        <dbReference type="SAM" id="Phobius"/>
    </source>
</evidence>
<keyword evidence="3" id="KW-1185">Reference proteome</keyword>